<keyword evidence="4" id="KW-1185">Reference proteome</keyword>
<feature type="region of interest" description="Disordered" evidence="1">
    <location>
        <begin position="212"/>
        <end position="251"/>
    </location>
</feature>
<evidence type="ECO:0000256" key="1">
    <source>
        <dbReference type="SAM" id="MobiDB-lite"/>
    </source>
</evidence>
<accession>A0A7M7NME3</accession>
<feature type="transmembrane region" description="Helical" evidence="2">
    <location>
        <begin position="112"/>
        <end position="131"/>
    </location>
</feature>
<organism evidence="3 4">
    <name type="scientific">Strongylocentrotus purpuratus</name>
    <name type="common">Purple sea urchin</name>
    <dbReference type="NCBI Taxonomy" id="7668"/>
    <lineage>
        <taxon>Eukaryota</taxon>
        <taxon>Metazoa</taxon>
        <taxon>Echinodermata</taxon>
        <taxon>Eleutherozoa</taxon>
        <taxon>Echinozoa</taxon>
        <taxon>Echinoidea</taxon>
        <taxon>Euechinoidea</taxon>
        <taxon>Echinacea</taxon>
        <taxon>Camarodonta</taxon>
        <taxon>Echinidea</taxon>
        <taxon>Strongylocentrotidae</taxon>
        <taxon>Strongylocentrotus</taxon>
    </lineage>
</organism>
<proteinExistence type="predicted"/>
<reference evidence="4" key="1">
    <citation type="submission" date="2015-02" db="EMBL/GenBank/DDBJ databases">
        <title>Genome sequencing for Strongylocentrotus purpuratus.</title>
        <authorList>
            <person name="Murali S."/>
            <person name="Liu Y."/>
            <person name="Vee V."/>
            <person name="English A."/>
            <person name="Wang M."/>
            <person name="Skinner E."/>
            <person name="Han Y."/>
            <person name="Muzny D.M."/>
            <person name="Worley K.C."/>
            <person name="Gibbs R.A."/>
        </authorList>
    </citation>
    <scope>NUCLEOTIDE SEQUENCE</scope>
</reference>
<sequence length="251" mass="27479">MNVCIAQLGLFFFVLLDVETDIDIAISFFVDCFLFISVSCVLLEAVAICISVLDKTVHRNMTIAGVSCCWGLPLLKSIITVAVDSYSDDTYYSYGPEEYFLGTGQPLNTAEIVIITPLFCATIAAIGYSVFSLCHASTVNGKEEEKQRHEAWLRIGHISAICLCFFSWIIALLVVGICRQSFCIVFIVFALPQGIVILVGFWYRITGKKEFCESSGEDNPGRSSSVSPLQDGDEKKGNTESIQINSMGATG</sequence>
<dbReference type="GeneID" id="100890871"/>
<keyword evidence="2" id="KW-1133">Transmembrane helix</keyword>
<feature type="compositionally biased region" description="Polar residues" evidence="1">
    <location>
        <begin position="239"/>
        <end position="251"/>
    </location>
</feature>
<dbReference type="Gene3D" id="1.20.1070.10">
    <property type="entry name" value="Rhodopsin 7-helix transmembrane proteins"/>
    <property type="match status" value="1"/>
</dbReference>
<dbReference type="InParanoid" id="A0A7M7NME3"/>
<dbReference type="Proteomes" id="UP000007110">
    <property type="component" value="Unassembled WGS sequence"/>
</dbReference>
<protein>
    <recommendedName>
        <fullName evidence="5">G-protein coupled receptors family 2 profile 2 domain-containing protein</fullName>
    </recommendedName>
</protein>
<evidence type="ECO:0000313" key="3">
    <source>
        <dbReference type="EnsemblMetazoa" id="XP_030838616"/>
    </source>
</evidence>
<dbReference type="EnsemblMetazoa" id="XM_030982756">
    <property type="protein sequence ID" value="XP_030838616"/>
    <property type="gene ID" value="LOC100890871"/>
</dbReference>
<keyword evidence="2" id="KW-0812">Transmembrane</keyword>
<evidence type="ECO:0008006" key="5">
    <source>
        <dbReference type="Google" id="ProtNLM"/>
    </source>
</evidence>
<reference evidence="3" key="2">
    <citation type="submission" date="2021-01" db="UniProtKB">
        <authorList>
            <consortium name="EnsemblMetazoa"/>
        </authorList>
    </citation>
    <scope>IDENTIFICATION</scope>
</reference>
<keyword evidence="2" id="KW-0472">Membrane</keyword>
<evidence type="ECO:0000313" key="4">
    <source>
        <dbReference type="Proteomes" id="UP000007110"/>
    </source>
</evidence>
<evidence type="ECO:0000256" key="2">
    <source>
        <dbReference type="SAM" id="Phobius"/>
    </source>
</evidence>
<name>A0A7M7NME3_STRPU</name>
<dbReference type="RefSeq" id="XP_030838616.1">
    <property type="nucleotide sequence ID" value="XM_030982756.1"/>
</dbReference>
<feature type="transmembrane region" description="Helical" evidence="2">
    <location>
        <begin position="151"/>
        <end position="175"/>
    </location>
</feature>
<dbReference type="AlphaFoldDB" id="A0A7M7NME3"/>
<dbReference type="KEGG" id="spu:100890871"/>
<dbReference type="OrthoDB" id="10618160at2759"/>
<feature type="transmembrane region" description="Helical" evidence="2">
    <location>
        <begin position="28"/>
        <end position="53"/>
    </location>
</feature>
<feature type="transmembrane region" description="Helical" evidence="2">
    <location>
        <begin position="182"/>
        <end position="203"/>
    </location>
</feature>